<name>A0A561QCB5_9HYPH</name>
<keyword evidence="4 12" id="KW-0597">Phosphoprotein</keyword>
<dbReference type="Proteomes" id="UP000320653">
    <property type="component" value="Unassembled WGS sequence"/>
</dbReference>
<dbReference type="GO" id="GO:0004673">
    <property type="term" value="F:protein histidine kinase activity"/>
    <property type="evidence" value="ECO:0007669"/>
    <property type="project" value="UniProtKB-EC"/>
</dbReference>
<dbReference type="Gene3D" id="3.30.450.20">
    <property type="entry name" value="PAS domain"/>
    <property type="match status" value="1"/>
</dbReference>
<dbReference type="SMART" id="SM00065">
    <property type="entry name" value="GAF"/>
    <property type="match status" value="1"/>
</dbReference>
<evidence type="ECO:0000256" key="10">
    <source>
        <dbReference type="ARBA" id="ARBA00022991"/>
    </source>
</evidence>
<feature type="domain" description="Response regulatory" evidence="14">
    <location>
        <begin position="735"/>
        <end position="846"/>
    </location>
</feature>
<dbReference type="PIRSF" id="PIRSF036397">
    <property type="entry name" value="Bactrphtchrm_rec"/>
    <property type="match status" value="1"/>
</dbReference>
<proteinExistence type="predicted"/>
<dbReference type="InterPro" id="IPR003018">
    <property type="entry name" value="GAF"/>
</dbReference>
<evidence type="ECO:0000256" key="4">
    <source>
        <dbReference type="ARBA" id="ARBA00022553"/>
    </source>
</evidence>
<dbReference type="Gene3D" id="3.30.450.40">
    <property type="match status" value="1"/>
</dbReference>
<keyword evidence="5" id="KW-0716">Sensory transduction</keyword>
<dbReference type="SUPFAM" id="SSF52172">
    <property type="entry name" value="CheY-like"/>
    <property type="match status" value="1"/>
</dbReference>
<keyword evidence="7" id="KW-0547">Nucleotide-binding</keyword>
<evidence type="ECO:0000256" key="5">
    <source>
        <dbReference type="ARBA" id="ARBA00022606"/>
    </source>
</evidence>
<dbReference type="Pfam" id="PF00360">
    <property type="entry name" value="PHY"/>
    <property type="match status" value="1"/>
</dbReference>
<dbReference type="PROSITE" id="PS50046">
    <property type="entry name" value="PHYTOCHROME_2"/>
    <property type="match status" value="1"/>
</dbReference>
<keyword evidence="3" id="KW-0600">Photoreceptor protein</keyword>
<keyword evidence="9" id="KW-0067">ATP-binding</keyword>
<evidence type="ECO:0000259" key="13">
    <source>
        <dbReference type="PROSITE" id="PS50046"/>
    </source>
</evidence>
<dbReference type="SUPFAM" id="SSF55781">
    <property type="entry name" value="GAF domain-like"/>
    <property type="match status" value="2"/>
</dbReference>
<dbReference type="GO" id="GO:0009881">
    <property type="term" value="F:photoreceptor activity"/>
    <property type="evidence" value="ECO:0007669"/>
    <property type="project" value="UniProtKB-KW"/>
</dbReference>
<dbReference type="InterPro" id="IPR043150">
    <property type="entry name" value="Phytochrome_PHY_sf"/>
</dbReference>
<keyword evidence="6" id="KW-0808">Transferase</keyword>
<dbReference type="Gene3D" id="3.30.565.10">
    <property type="entry name" value="Histidine kinase-like ATPase, C-terminal domain"/>
    <property type="match status" value="1"/>
</dbReference>
<protein>
    <recommendedName>
        <fullName evidence="2">histidine kinase</fullName>
        <ecNumber evidence="2">2.7.13.3</ecNumber>
    </recommendedName>
</protein>
<dbReference type="RefSeq" id="WP_246690917.1">
    <property type="nucleotide sequence ID" value="NZ_VIWP01000009.1"/>
</dbReference>
<evidence type="ECO:0000256" key="9">
    <source>
        <dbReference type="ARBA" id="ARBA00022840"/>
    </source>
</evidence>
<dbReference type="PROSITE" id="PS50110">
    <property type="entry name" value="RESPONSE_REGULATORY"/>
    <property type="match status" value="1"/>
</dbReference>
<evidence type="ECO:0000259" key="14">
    <source>
        <dbReference type="PROSITE" id="PS50110"/>
    </source>
</evidence>
<dbReference type="Gene3D" id="3.40.50.2300">
    <property type="match status" value="1"/>
</dbReference>
<dbReference type="GO" id="GO:0005524">
    <property type="term" value="F:ATP binding"/>
    <property type="evidence" value="ECO:0007669"/>
    <property type="project" value="UniProtKB-KW"/>
</dbReference>
<dbReference type="InterPro" id="IPR036890">
    <property type="entry name" value="HATPase_C_sf"/>
</dbReference>
<dbReference type="InterPro" id="IPR029016">
    <property type="entry name" value="GAF-like_dom_sf"/>
</dbReference>
<dbReference type="InterPro" id="IPR013654">
    <property type="entry name" value="PAS_2"/>
</dbReference>
<dbReference type="InterPro" id="IPR011006">
    <property type="entry name" value="CheY-like_superfamily"/>
</dbReference>
<comment type="catalytic activity">
    <reaction evidence="1">
        <text>ATP + protein L-histidine = ADP + protein N-phospho-L-histidine.</text>
        <dbReference type="EC" id="2.7.13.3"/>
    </reaction>
</comment>
<dbReference type="Pfam" id="PF01590">
    <property type="entry name" value="GAF"/>
    <property type="match status" value="1"/>
</dbReference>
<dbReference type="InterPro" id="IPR035965">
    <property type="entry name" value="PAS-like_dom_sf"/>
</dbReference>
<keyword evidence="10" id="KW-0157">Chromophore</keyword>
<dbReference type="GO" id="GO:0000160">
    <property type="term" value="P:phosphorelay signal transduction system"/>
    <property type="evidence" value="ECO:0007669"/>
    <property type="project" value="InterPro"/>
</dbReference>
<accession>A0A561QCB5</accession>
<evidence type="ECO:0000256" key="7">
    <source>
        <dbReference type="ARBA" id="ARBA00022741"/>
    </source>
</evidence>
<evidence type="ECO:0000256" key="6">
    <source>
        <dbReference type="ARBA" id="ARBA00022679"/>
    </source>
</evidence>
<dbReference type="SMART" id="SM00911">
    <property type="entry name" value="HWE_HK"/>
    <property type="match status" value="1"/>
</dbReference>
<keyword evidence="16" id="KW-1185">Reference proteome</keyword>
<evidence type="ECO:0000256" key="12">
    <source>
        <dbReference type="PROSITE-ProRule" id="PRU00169"/>
    </source>
</evidence>
<keyword evidence="8 15" id="KW-0418">Kinase</keyword>
<dbReference type="InterPro" id="IPR009219">
    <property type="entry name" value="Bactrphtchr_CheY"/>
</dbReference>
<dbReference type="PANTHER" id="PTHR41523:SF7">
    <property type="entry name" value="HISTIDINE KINASE"/>
    <property type="match status" value="1"/>
</dbReference>
<dbReference type="GO" id="GO:0006355">
    <property type="term" value="P:regulation of DNA-templated transcription"/>
    <property type="evidence" value="ECO:0007669"/>
    <property type="project" value="InterPro"/>
</dbReference>
<sequence>MSYDRSQINLTNCDREPIHIPGSIQPHGAMIVLNDNGLVSFVSENIDTFLGETNRDYVGAELSDVVGGAVAHDIANAIAKVGSGQVAGVVLKAKLADGRYAADITAHRYEGRTFLEFEPPASTEDTEVALHLTQSLVRRVDGLKDFDALFKAVARLVRAMLGYDRVMVYRFLHNGAGRVVAEAREPSLTSFLGQHFPVSDIPVQARKLYVRNWVRIIGDASFEPVPLVSMLSDGQSPVDLSHAHLRSISPIHCEYLRNMGVAASMSISIVVDGELWGLIACHHNTPKVLSIPLRVATELFAQFLSLHVATIENREQKAAAAATRSKLEAIISGVDPTDPVEATLQARLREFSSLIASDGAGLWSRGHWFSFGVTPSDAAIPDLMSLIADRSGRQIWDTQDLMAETGDGTEYGSRVAGALAIPISVSAPDFLVFFRSEEAHEIEWAGEPKMREQAEKAEGRLTPRGSFETWREDVRHKSMPWTDADLAVAESVRGYVRDVMLSHNDATEEQRERTEEQRRLLNSELNHRVKNILALVKSIASQTGANADTVDDYAASFEGRLRALSFAHDQTFGASEGGELKGLIDAEAKMHRFSKTPDRVSVTGQSVGLTERAYGVFALLLHEMMTNAAKYGSLSVPAGRLDISWEFTENGDCRVSWIESGGPEVYPPTRRGFGSNLIEKTVEHDLGGTVDIEYPPQGLRAKIVIPALHLRTVAESQDAVEPGQTSPEIPVEGLDVLLVEDQSLIAMDTEELLVTLGARNVSVSANVNAALATIASKPPQVAVLDLNLGTTTSEDVARELGRLGIPYVFATGYRDGVNIPQGFSDVPVVRKPVSADTLGRALSDALNEKSQSN</sequence>
<dbReference type="InterPro" id="IPR011102">
    <property type="entry name" value="Sig_transdc_His_kinase_HWE"/>
</dbReference>
<dbReference type="InterPro" id="IPR013515">
    <property type="entry name" value="Phytochrome_cen-reg"/>
</dbReference>
<dbReference type="SUPFAM" id="SSF55785">
    <property type="entry name" value="PYP-like sensor domain (PAS domain)"/>
    <property type="match status" value="1"/>
</dbReference>
<evidence type="ECO:0000313" key="15">
    <source>
        <dbReference type="EMBL" id="TWF48015.1"/>
    </source>
</evidence>
<gene>
    <name evidence="15" type="ORF">FHW37_10978</name>
</gene>
<dbReference type="EC" id="2.7.13.3" evidence="2"/>
<dbReference type="SMART" id="SM00448">
    <property type="entry name" value="REC"/>
    <property type="match status" value="1"/>
</dbReference>
<dbReference type="Pfam" id="PF07536">
    <property type="entry name" value="HWE_HK"/>
    <property type="match status" value="1"/>
</dbReference>
<evidence type="ECO:0000256" key="2">
    <source>
        <dbReference type="ARBA" id="ARBA00012438"/>
    </source>
</evidence>
<feature type="modified residue" description="4-aspartylphosphate" evidence="12">
    <location>
        <position position="785"/>
    </location>
</feature>
<dbReference type="PRINTS" id="PR01033">
    <property type="entry name" value="PHYTOCHROME"/>
</dbReference>
<dbReference type="InterPro" id="IPR001294">
    <property type="entry name" value="Phytochrome"/>
</dbReference>
<dbReference type="EMBL" id="VIWP01000009">
    <property type="protein sequence ID" value="TWF48015.1"/>
    <property type="molecule type" value="Genomic_DNA"/>
</dbReference>
<evidence type="ECO:0000256" key="3">
    <source>
        <dbReference type="ARBA" id="ARBA00022543"/>
    </source>
</evidence>
<comment type="caution">
    <text evidence="15">The sequence shown here is derived from an EMBL/GenBank/DDBJ whole genome shotgun (WGS) entry which is preliminary data.</text>
</comment>
<evidence type="ECO:0000256" key="1">
    <source>
        <dbReference type="ARBA" id="ARBA00000085"/>
    </source>
</evidence>
<evidence type="ECO:0000256" key="8">
    <source>
        <dbReference type="ARBA" id="ARBA00022777"/>
    </source>
</evidence>
<dbReference type="PANTHER" id="PTHR41523">
    <property type="entry name" value="TWO-COMPONENT SYSTEM SENSOR PROTEIN"/>
    <property type="match status" value="1"/>
</dbReference>
<dbReference type="InterPro" id="IPR001789">
    <property type="entry name" value="Sig_transdc_resp-reg_receiver"/>
</dbReference>
<dbReference type="AlphaFoldDB" id="A0A561QCB5"/>
<dbReference type="GO" id="GO:0009584">
    <property type="term" value="P:detection of visible light"/>
    <property type="evidence" value="ECO:0007669"/>
    <property type="project" value="InterPro"/>
</dbReference>
<evidence type="ECO:0000256" key="11">
    <source>
        <dbReference type="ARBA" id="ARBA00023170"/>
    </source>
</evidence>
<dbReference type="InterPro" id="IPR016132">
    <property type="entry name" value="Phyto_chromo_attachment"/>
</dbReference>
<evidence type="ECO:0000313" key="16">
    <source>
        <dbReference type="Proteomes" id="UP000320653"/>
    </source>
</evidence>
<feature type="domain" description="Phytochrome chromophore attachment site" evidence="13">
    <location>
        <begin position="145"/>
        <end position="302"/>
    </location>
</feature>
<reference evidence="15 16" key="1">
    <citation type="submission" date="2019-06" db="EMBL/GenBank/DDBJ databases">
        <title>Sorghum-associated microbial communities from plants grown in Nebraska, USA.</title>
        <authorList>
            <person name="Schachtman D."/>
        </authorList>
    </citation>
    <scope>NUCLEOTIDE SEQUENCE [LARGE SCALE GENOMIC DNA]</scope>
    <source>
        <strain evidence="15 16">1225</strain>
    </source>
</reference>
<organism evidence="15 16">
    <name type="scientific">Neorhizobium alkalisoli</name>
    <dbReference type="NCBI Taxonomy" id="528178"/>
    <lineage>
        <taxon>Bacteria</taxon>
        <taxon>Pseudomonadati</taxon>
        <taxon>Pseudomonadota</taxon>
        <taxon>Alphaproteobacteria</taxon>
        <taxon>Hyphomicrobiales</taxon>
        <taxon>Rhizobiaceae</taxon>
        <taxon>Rhizobium/Agrobacterium group</taxon>
        <taxon>Neorhizobium</taxon>
    </lineage>
</organism>
<dbReference type="Gene3D" id="3.30.450.270">
    <property type="match status" value="1"/>
</dbReference>
<keyword evidence="11" id="KW-0675">Receptor</keyword>
<dbReference type="Pfam" id="PF08446">
    <property type="entry name" value="PAS_2"/>
    <property type="match status" value="1"/>
</dbReference>